<keyword evidence="1" id="KW-0812">Transmembrane</keyword>
<name>A0A0E9U3Z0_ANGAN</name>
<dbReference type="EMBL" id="GBXM01047943">
    <property type="protein sequence ID" value="JAH60634.1"/>
    <property type="molecule type" value="Transcribed_RNA"/>
</dbReference>
<feature type="transmembrane region" description="Helical" evidence="1">
    <location>
        <begin position="18"/>
        <end position="38"/>
    </location>
</feature>
<evidence type="ECO:0000313" key="2">
    <source>
        <dbReference type="EMBL" id="JAH60634.1"/>
    </source>
</evidence>
<proteinExistence type="predicted"/>
<accession>A0A0E9U3Z0</accession>
<evidence type="ECO:0000256" key="1">
    <source>
        <dbReference type="SAM" id="Phobius"/>
    </source>
</evidence>
<organism evidence="2">
    <name type="scientific">Anguilla anguilla</name>
    <name type="common">European freshwater eel</name>
    <name type="synonym">Muraena anguilla</name>
    <dbReference type="NCBI Taxonomy" id="7936"/>
    <lineage>
        <taxon>Eukaryota</taxon>
        <taxon>Metazoa</taxon>
        <taxon>Chordata</taxon>
        <taxon>Craniata</taxon>
        <taxon>Vertebrata</taxon>
        <taxon>Euteleostomi</taxon>
        <taxon>Actinopterygii</taxon>
        <taxon>Neopterygii</taxon>
        <taxon>Teleostei</taxon>
        <taxon>Anguilliformes</taxon>
        <taxon>Anguillidae</taxon>
        <taxon>Anguilla</taxon>
    </lineage>
</organism>
<keyword evidence="1" id="KW-1133">Transmembrane helix</keyword>
<protein>
    <submittedName>
        <fullName evidence="2">Uncharacterized protein</fullName>
    </submittedName>
</protein>
<keyword evidence="1" id="KW-0472">Membrane</keyword>
<sequence>MPNWPQKFLDSKVGEKTWYHLITVVMIKMPQIFTFLLCR</sequence>
<dbReference type="AlphaFoldDB" id="A0A0E9U3Z0"/>
<reference evidence="2" key="2">
    <citation type="journal article" date="2015" name="Fish Shellfish Immunol.">
        <title>Early steps in the European eel (Anguilla anguilla)-Vibrio vulnificus interaction in the gills: Role of the RtxA13 toxin.</title>
        <authorList>
            <person name="Callol A."/>
            <person name="Pajuelo D."/>
            <person name="Ebbesson L."/>
            <person name="Teles M."/>
            <person name="MacKenzie S."/>
            <person name="Amaro C."/>
        </authorList>
    </citation>
    <scope>NUCLEOTIDE SEQUENCE</scope>
</reference>
<reference evidence="2" key="1">
    <citation type="submission" date="2014-11" db="EMBL/GenBank/DDBJ databases">
        <authorList>
            <person name="Amaro Gonzalez C."/>
        </authorList>
    </citation>
    <scope>NUCLEOTIDE SEQUENCE</scope>
</reference>